<evidence type="ECO:0000256" key="2">
    <source>
        <dbReference type="ARBA" id="ARBA00013213"/>
    </source>
</evidence>
<dbReference type="AlphaFoldDB" id="Q0B7N1"/>
<name>Q0B7N1_BURCM</name>
<keyword evidence="10" id="KW-1185">Reference proteome</keyword>
<keyword evidence="4" id="KW-0028">Amino-acid biosynthesis</keyword>
<organism evidence="9 10">
    <name type="scientific">Burkholderia ambifaria (strain ATCC BAA-244 / DSM 16087 / CCUG 44356 / LMG 19182 / AMMD)</name>
    <name type="common">Burkholderia cepacia (strain AMMD)</name>
    <dbReference type="NCBI Taxonomy" id="339670"/>
    <lineage>
        <taxon>Bacteria</taxon>
        <taxon>Pseudomonadati</taxon>
        <taxon>Pseudomonadota</taxon>
        <taxon>Betaproteobacteria</taxon>
        <taxon>Burkholderiales</taxon>
        <taxon>Burkholderiaceae</taxon>
        <taxon>Burkholderia</taxon>
        <taxon>Burkholderia cepacia complex</taxon>
    </lineage>
</organism>
<dbReference type="Gene3D" id="3.30.360.10">
    <property type="entry name" value="Dihydrodipicolinate Reductase, domain 2"/>
    <property type="match status" value="1"/>
</dbReference>
<feature type="active site" description="Proton donor" evidence="5">
    <location>
        <position position="248"/>
    </location>
</feature>
<evidence type="ECO:0000313" key="9">
    <source>
        <dbReference type="EMBL" id="ABI89842.1"/>
    </source>
</evidence>
<dbReference type="PANTHER" id="PTHR43331:SF1">
    <property type="entry name" value="HOMOSERINE DEHYDROGENASE"/>
    <property type="match status" value="1"/>
</dbReference>
<dbReference type="PIRSF" id="PIRSF036497">
    <property type="entry name" value="HDH_short"/>
    <property type="match status" value="1"/>
</dbReference>
<comment type="catalytic activity">
    <reaction evidence="4">
        <text>L-homoserine + NADP(+) = L-aspartate 4-semialdehyde + NADPH + H(+)</text>
        <dbReference type="Rhea" id="RHEA:15761"/>
        <dbReference type="ChEBI" id="CHEBI:15378"/>
        <dbReference type="ChEBI" id="CHEBI:57476"/>
        <dbReference type="ChEBI" id="CHEBI:57783"/>
        <dbReference type="ChEBI" id="CHEBI:58349"/>
        <dbReference type="ChEBI" id="CHEBI:537519"/>
        <dbReference type="EC" id="1.1.1.3"/>
    </reaction>
</comment>
<dbReference type="InterPro" id="IPR022697">
    <property type="entry name" value="HDH_short"/>
</dbReference>
<keyword evidence="4 6" id="KW-0521">NADP</keyword>
<feature type="domain" description="Homoserine dehydrogenase catalytic" evidence="8">
    <location>
        <begin position="181"/>
        <end position="359"/>
    </location>
</feature>
<evidence type="ECO:0000256" key="3">
    <source>
        <dbReference type="ARBA" id="ARBA00023002"/>
    </source>
</evidence>
<dbReference type="PROSITE" id="PS01042">
    <property type="entry name" value="HOMOSER_DHGENASE"/>
    <property type="match status" value="1"/>
</dbReference>
<gene>
    <name evidence="9" type="ordered locus">Bamb_4289</name>
</gene>
<dbReference type="SUPFAM" id="SSF55347">
    <property type="entry name" value="Glyceraldehyde-3-phosphate dehydrogenase-like, C-terminal domain"/>
    <property type="match status" value="1"/>
</dbReference>
<dbReference type="UniPathway" id="UPA00051">
    <property type="reaction ID" value="UER00465"/>
</dbReference>
<proteinExistence type="inferred from homology"/>
<keyword evidence="3 4" id="KW-0560">Oxidoreductase</keyword>
<sequence>MTNLCHVVNEQEMIKMELKLALVGFGGVNQGLVELLKKKRAMLGAAGLDVSVTVVADLRLGIATNPRGIALDVLDETARRGVDAEALRRDPGTLVSPDVGLGAVLKAIASEHVDVVIEATFTDPNTGEPALSHCRTALECGKHVITTNKGPIALAQPALARIAAQSGACVMYEGTVMSGTPVLRQLATSLRGCDINGFAGILNGTSNYVLGEVEAGASFDAAIRDAQQRGYAEANPAADVNGSDVQLKVVILANALWNAGLKRGDVTCRGIVELTEHDVRAAAAERMSWRLIGSAVRHPDGTVTASVEPRKLPAGHPLLAASGVTNAITFDTDVLGGVTISGPGAGREETAFAILSDLIELADRIGAASHEVAA</sequence>
<accession>Q0B7N1</accession>
<dbReference type="PANTHER" id="PTHR43331">
    <property type="entry name" value="HOMOSERINE DEHYDROGENASE"/>
    <property type="match status" value="1"/>
</dbReference>
<dbReference type="InterPro" id="IPR001342">
    <property type="entry name" value="HDH_cat"/>
</dbReference>
<dbReference type="UniPathway" id="UPA00050">
    <property type="reaction ID" value="UER00063"/>
</dbReference>
<evidence type="ECO:0000256" key="1">
    <source>
        <dbReference type="ARBA" id="ARBA00006753"/>
    </source>
</evidence>
<dbReference type="SUPFAM" id="SSF51735">
    <property type="entry name" value="NAD(P)-binding Rossmann-fold domains"/>
    <property type="match status" value="1"/>
</dbReference>
<dbReference type="EC" id="1.1.1.3" evidence="2 4"/>
<dbReference type="GO" id="GO:0004412">
    <property type="term" value="F:homoserine dehydrogenase activity"/>
    <property type="evidence" value="ECO:0007669"/>
    <property type="project" value="UniProtKB-EC"/>
</dbReference>
<dbReference type="InterPro" id="IPR019811">
    <property type="entry name" value="HDH_CS"/>
</dbReference>
<dbReference type="GO" id="GO:0009088">
    <property type="term" value="P:threonine biosynthetic process"/>
    <property type="evidence" value="ECO:0007669"/>
    <property type="project" value="UniProtKB-UniPathway"/>
</dbReference>
<feature type="binding site" evidence="6">
    <location>
        <position position="149"/>
    </location>
    <ligand>
        <name>NADPH</name>
        <dbReference type="ChEBI" id="CHEBI:57783"/>
    </ligand>
</feature>
<dbReference type="Pfam" id="PF00742">
    <property type="entry name" value="Homoserine_dh"/>
    <property type="match status" value="1"/>
</dbReference>
<evidence type="ECO:0000256" key="4">
    <source>
        <dbReference type="PIRNR" id="PIRNR036497"/>
    </source>
</evidence>
<dbReference type="InterPro" id="IPR036291">
    <property type="entry name" value="NAD(P)-bd_dom_sf"/>
</dbReference>
<keyword evidence="4" id="KW-0486">Methionine biosynthesis</keyword>
<protein>
    <recommendedName>
        <fullName evidence="2 4">Homoserine dehydrogenase</fullName>
        <shortName evidence="4">HDH</shortName>
        <ecNumber evidence="2 4">1.1.1.3</ecNumber>
    </recommendedName>
</protein>
<dbReference type="GO" id="GO:0009086">
    <property type="term" value="P:methionine biosynthetic process"/>
    <property type="evidence" value="ECO:0007669"/>
    <property type="project" value="UniProtKB-KW"/>
</dbReference>
<feature type="binding site" evidence="6">
    <location>
        <position position="233"/>
    </location>
    <ligand>
        <name>L-homoserine</name>
        <dbReference type="ChEBI" id="CHEBI:57476"/>
    </ligand>
</feature>
<dbReference type="KEGG" id="bam:Bamb_4289"/>
<dbReference type="EMBL" id="CP000441">
    <property type="protein sequence ID" value="ABI89842.1"/>
    <property type="molecule type" value="Genomic_DNA"/>
</dbReference>
<dbReference type="eggNOG" id="COG0460">
    <property type="taxonomic scope" value="Bacteria"/>
</dbReference>
<dbReference type="FunFam" id="3.30.360.10:FF:000005">
    <property type="entry name" value="Homoserine dehydrogenase"/>
    <property type="match status" value="1"/>
</dbReference>
<evidence type="ECO:0000259" key="8">
    <source>
        <dbReference type="Pfam" id="PF00742"/>
    </source>
</evidence>
<evidence type="ECO:0000256" key="5">
    <source>
        <dbReference type="PIRSR" id="PIRSR036497-1"/>
    </source>
</evidence>
<dbReference type="NCBIfam" id="NF004912">
    <property type="entry name" value="PRK06270.1"/>
    <property type="match status" value="1"/>
</dbReference>
<evidence type="ECO:0000256" key="6">
    <source>
        <dbReference type="PIRSR" id="PIRSR036497-2"/>
    </source>
</evidence>
<dbReference type="Proteomes" id="UP000000662">
    <property type="component" value="Chromosome 2"/>
</dbReference>
<evidence type="ECO:0000313" key="10">
    <source>
        <dbReference type="Proteomes" id="UP000000662"/>
    </source>
</evidence>
<evidence type="ECO:0000256" key="7">
    <source>
        <dbReference type="RuleBase" id="RU004171"/>
    </source>
</evidence>
<keyword evidence="4" id="KW-0791">Threonine biosynthesis</keyword>
<dbReference type="Gene3D" id="3.40.50.720">
    <property type="entry name" value="NAD(P)-binding Rossmann-like Domain"/>
    <property type="match status" value="1"/>
</dbReference>
<comment type="similarity">
    <text evidence="1 4 7">Belongs to the homoserine dehydrogenase family.</text>
</comment>
<reference evidence="9" key="1">
    <citation type="submission" date="2006-08" db="EMBL/GenBank/DDBJ databases">
        <title>Complete sequence of Chromosome 2 of Burkholderia cepacia AMMD.</title>
        <authorList>
            <consortium name="US DOE Joint Genome Institute"/>
            <person name="Copeland A."/>
            <person name="Lucas S."/>
            <person name="Lapidus A."/>
            <person name="Barry K."/>
            <person name="Detter J.C."/>
            <person name="Glavina del Rio T."/>
            <person name="Hammon N."/>
            <person name="Israni S."/>
            <person name="Pitluck S."/>
            <person name="Bruce D."/>
            <person name="Chain P."/>
            <person name="Malfatti S."/>
            <person name="Shin M."/>
            <person name="Vergez L."/>
            <person name="Schmutz J."/>
            <person name="Larimer F."/>
            <person name="Land M."/>
            <person name="Hauser L."/>
            <person name="Kyrpides N."/>
            <person name="Kim E."/>
            <person name="Parke J."/>
            <person name="Coenye T."/>
            <person name="Konstantinidis K."/>
            <person name="Ramette A."/>
            <person name="Tiedje J."/>
            <person name="Richardson P."/>
        </authorList>
    </citation>
    <scope>NUCLEOTIDE SEQUENCE</scope>
    <source>
        <strain evidence="9">AMMD</strain>
    </source>
</reference>
<dbReference type="NCBIfam" id="NF004976">
    <property type="entry name" value="PRK06349.1"/>
    <property type="match status" value="1"/>
</dbReference>